<sequence length="218" mass="24749">VDYSQEKSILKALGFFSLVLILPFPTGFYYLSRVIVFIGAIYAFTQFKNLKSNTDEPIYYLLIAVAFIYNPIMMVFLYERAIWIVVNICTALIFFNVASKFNGAALKKASSGHEEYVGDYKDGKCHGQGTWTFTNGDQHIGEYKDGKPHGQGTYKYANGDQYVGEFKDNKKHGQGTLTWAYGDQYIGEYKDGKKHGQGTYNYANGDQYVGEFKDDKKH</sequence>
<feature type="transmembrane region" description="Helical" evidence="2">
    <location>
        <begin position="12"/>
        <end position="45"/>
    </location>
</feature>
<gene>
    <name evidence="3" type="ORF">METZ01_LOCUS425250</name>
</gene>
<evidence type="ECO:0000313" key="3">
    <source>
        <dbReference type="EMBL" id="SVD72396.1"/>
    </source>
</evidence>
<feature type="non-terminal residue" evidence="3">
    <location>
        <position position="1"/>
    </location>
</feature>
<proteinExistence type="predicted"/>
<dbReference type="InterPro" id="IPR046548">
    <property type="entry name" value="DUF6804"/>
</dbReference>
<evidence type="ECO:0000256" key="1">
    <source>
        <dbReference type="ARBA" id="ARBA00022737"/>
    </source>
</evidence>
<dbReference type="InterPro" id="IPR003409">
    <property type="entry name" value="MORN"/>
</dbReference>
<dbReference type="SMART" id="SM00698">
    <property type="entry name" value="MORN"/>
    <property type="match status" value="4"/>
</dbReference>
<feature type="non-terminal residue" evidence="3">
    <location>
        <position position="218"/>
    </location>
</feature>
<accession>A0A382XMN9</accession>
<dbReference type="PANTHER" id="PTHR23084:SF263">
    <property type="entry name" value="MORN REPEAT-CONTAINING PROTEIN 1"/>
    <property type="match status" value="1"/>
</dbReference>
<feature type="transmembrane region" description="Helical" evidence="2">
    <location>
        <begin position="81"/>
        <end position="98"/>
    </location>
</feature>
<dbReference type="Pfam" id="PF20619">
    <property type="entry name" value="DUF6804"/>
    <property type="match status" value="1"/>
</dbReference>
<dbReference type="Gene3D" id="2.20.110.10">
    <property type="entry name" value="Histone H3 K4-specific methyltransferase SET7/9 N-terminal domain"/>
    <property type="match status" value="2"/>
</dbReference>
<keyword evidence="2" id="KW-0812">Transmembrane</keyword>
<feature type="transmembrane region" description="Helical" evidence="2">
    <location>
        <begin position="57"/>
        <end position="75"/>
    </location>
</feature>
<name>A0A382XMN9_9ZZZZ</name>
<dbReference type="Pfam" id="PF02493">
    <property type="entry name" value="MORN"/>
    <property type="match status" value="5"/>
</dbReference>
<protein>
    <submittedName>
        <fullName evidence="3">Uncharacterized protein</fullName>
    </submittedName>
</protein>
<keyword evidence="1" id="KW-0677">Repeat</keyword>
<dbReference type="PANTHER" id="PTHR23084">
    <property type="entry name" value="PHOSPHATIDYLINOSITOL-4-PHOSPHATE 5-KINASE RELATED"/>
    <property type="match status" value="1"/>
</dbReference>
<reference evidence="3" key="1">
    <citation type="submission" date="2018-05" db="EMBL/GenBank/DDBJ databases">
        <authorList>
            <person name="Lanie J.A."/>
            <person name="Ng W.-L."/>
            <person name="Kazmierczak K.M."/>
            <person name="Andrzejewski T.M."/>
            <person name="Davidsen T.M."/>
            <person name="Wayne K.J."/>
            <person name="Tettelin H."/>
            <person name="Glass J.I."/>
            <person name="Rusch D."/>
            <person name="Podicherti R."/>
            <person name="Tsui H.-C.T."/>
            <person name="Winkler M.E."/>
        </authorList>
    </citation>
    <scope>NUCLEOTIDE SEQUENCE</scope>
</reference>
<dbReference type="AlphaFoldDB" id="A0A382XMN9"/>
<dbReference type="SUPFAM" id="SSF82185">
    <property type="entry name" value="Histone H3 K4-specific methyltransferase SET7/9 N-terminal domain"/>
    <property type="match status" value="2"/>
</dbReference>
<evidence type="ECO:0000256" key="2">
    <source>
        <dbReference type="SAM" id="Phobius"/>
    </source>
</evidence>
<dbReference type="EMBL" id="UINC01169051">
    <property type="protein sequence ID" value="SVD72396.1"/>
    <property type="molecule type" value="Genomic_DNA"/>
</dbReference>
<keyword evidence="2" id="KW-0472">Membrane</keyword>
<keyword evidence="2" id="KW-1133">Transmembrane helix</keyword>
<organism evidence="3">
    <name type="scientific">marine metagenome</name>
    <dbReference type="NCBI Taxonomy" id="408172"/>
    <lineage>
        <taxon>unclassified sequences</taxon>
        <taxon>metagenomes</taxon>
        <taxon>ecological metagenomes</taxon>
    </lineage>
</organism>